<dbReference type="GO" id="GO:0003723">
    <property type="term" value="F:RNA binding"/>
    <property type="evidence" value="ECO:0007669"/>
    <property type="project" value="InterPro"/>
</dbReference>
<protein>
    <recommendedName>
        <fullName evidence="3">DYW domain-containing protein</fullName>
    </recommendedName>
</protein>
<dbReference type="EMBL" id="JAGYWB010000004">
    <property type="protein sequence ID" value="KAI0524927.1"/>
    <property type="molecule type" value="Genomic_DNA"/>
</dbReference>
<dbReference type="InterPro" id="IPR046960">
    <property type="entry name" value="PPR_At4g14850-like_plant"/>
</dbReference>
<feature type="repeat" description="PPR" evidence="2">
    <location>
        <begin position="401"/>
        <end position="431"/>
    </location>
</feature>
<dbReference type="SUPFAM" id="SSF48452">
    <property type="entry name" value="TPR-like"/>
    <property type="match status" value="2"/>
</dbReference>
<dbReference type="NCBIfam" id="TIGR00756">
    <property type="entry name" value="PPR"/>
    <property type="match status" value="7"/>
</dbReference>
<dbReference type="Pfam" id="PF13041">
    <property type="entry name" value="PPR_2"/>
    <property type="match status" value="4"/>
</dbReference>
<accession>A0A8T3C5E9</accession>
<feature type="repeat" description="PPR" evidence="2">
    <location>
        <begin position="167"/>
        <end position="201"/>
    </location>
</feature>
<comment type="caution">
    <text evidence="4">The sequence shown here is derived from an EMBL/GenBank/DDBJ whole genome shotgun (WGS) entry which is preliminary data.</text>
</comment>
<dbReference type="Pfam" id="PF14432">
    <property type="entry name" value="DYW_deaminase"/>
    <property type="match status" value="1"/>
</dbReference>
<dbReference type="AlphaFoldDB" id="A0A8T3C5E9"/>
<dbReference type="Proteomes" id="UP000829196">
    <property type="component" value="Unassembled WGS sequence"/>
</dbReference>
<dbReference type="FunFam" id="1.25.40.10:FF:000184">
    <property type="entry name" value="Pentatricopeptide repeat-containing protein, chloroplastic"/>
    <property type="match status" value="1"/>
</dbReference>
<sequence>MAASSISPSPSPSSSQELPILYRDTKSVVNHLKLSKNIEEIKRIHCQITKHGLFHLPAASSNLIYAYSRAATAQSLDYSIKAFELFCEEHKATLFLWNSLIRGFSSAGHVDEAVELFVQMVDEGFMPDYFTFRILLAGFTKAFAFQEGAWLHGLLLKVGSYGGVQDDIFIQNSLIHFYAEHGELESAHRVFDNMRERNVVSWTSLIAGYARGDDPRKAVHLFWDMVADNKIVPNSVSVACAVSACAKLQDFESGERLFTYAVDVGIDFSINLVNTLVDLYMKCGAVEVAERLFHECTDRNIVLWNTMLSNYARHGMAQKAVALFNDMLISGTKPDRVTIVAAASASAQLGEAMTGRRFHGYILRNSLDVWHDVSNSMIDIYMKCRELDAALRIFDPMKEKTVVSWNTVINGCIRNGDWRSAWKHFEEMPWRDHFSWNTMIAALVQESWFEDAMTLFREMQSSGMRPDRVTMLSVASACGYLGALDLAKWTYAYINKNQISTEVKLNTALVDMFARCGDTKSSLKIFEKMQNKDASAWTAAIGAMAVEGNGRRAIYLFSEMIKDGLKPDTIAFVQVLTACSHGGLVEEGRQFFRSMTKDFRFAPQVIHYGCMVDLLGRAGLLGEARMLIESMPMEPNDIVWGALLAASCVHHDLEQAEFAAERVLELSPGRSGIYVLLSNVYASAGRWKDVAEVRLLLKDKGVQKLPGSSLIEIEGMIHEFTSSNESHSQMELISEMLQEIGHKLSLAGYVPDLDKVLLDVNEEEKEFLLSRHSEKMAVAYGLISTGRGVPIRIVKNLRICSDCHSFMKLVSAIYDREITVRDNNRFHHFEKGQCSCSDYW</sequence>
<reference evidence="4" key="1">
    <citation type="journal article" date="2022" name="Front. Genet.">
        <title>Chromosome-Scale Assembly of the Dendrobium nobile Genome Provides Insights Into the Molecular Mechanism of the Biosynthesis of the Medicinal Active Ingredient of Dendrobium.</title>
        <authorList>
            <person name="Xu Q."/>
            <person name="Niu S.-C."/>
            <person name="Li K.-L."/>
            <person name="Zheng P.-J."/>
            <person name="Zhang X.-J."/>
            <person name="Jia Y."/>
            <person name="Liu Y."/>
            <person name="Niu Y.-X."/>
            <person name="Yu L.-H."/>
            <person name="Chen D.-F."/>
            <person name="Zhang G.-Q."/>
        </authorList>
    </citation>
    <scope>NUCLEOTIDE SEQUENCE</scope>
    <source>
        <tissue evidence="4">Leaf</tissue>
    </source>
</reference>
<keyword evidence="1" id="KW-0677">Repeat</keyword>
<dbReference type="OrthoDB" id="731539at2759"/>
<evidence type="ECO:0000313" key="5">
    <source>
        <dbReference type="Proteomes" id="UP000829196"/>
    </source>
</evidence>
<dbReference type="GO" id="GO:0008270">
    <property type="term" value="F:zinc ion binding"/>
    <property type="evidence" value="ECO:0007669"/>
    <property type="project" value="InterPro"/>
</dbReference>
<dbReference type="InterPro" id="IPR002885">
    <property type="entry name" value="PPR_rpt"/>
</dbReference>
<keyword evidence="5" id="KW-1185">Reference proteome</keyword>
<organism evidence="4 5">
    <name type="scientific">Dendrobium nobile</name>
    <name type="common">Orchid</name>
    <dbReference type="NCBI Taxonomy" id="94219"/>
    <lineage>
        <taxon>Eukaryota</taxon>
        <taxon>Viridiplantae</taxon>
        <taxon>Streptophyta</taxon>
        <taxon>Embryophyta</taxon>
        <taxon>Tracheophyta</taxon>
        <taxon>Spermatophyta</taxon>
        <taxon>Magnoliopsida</taxon>
        <taxon>Liliopsida</taxon>
        <taxon>Asparagales</taxon>
        <taxon>Orchidaceae</taxon>
        <taxon>Epidendroideae</taxon>
        <taxon>Malaxideae</taxon>
        <taxon>Dendrobiinae</taxon>
        <taxon>Dendrobium</taxon>
    </lineage>
</organism>
<feature type="domain" description="DYW" evidence="3">
    <location>
        <begin position="748"/>
        <end position="840"/>
    </location>
</feature>
<feature type="repeat" description="PPR" evidence="2">
    <location>
        <begin position="533"/>
        <end position="567"/>
    </location>
</feature>
<feature type="repeat" description="PPR" evidence="2">
    <location>
        <begin position="432"/>
        <end position="466"/>
    </location>
</feature>
<dbReference type="Pfam" id="PF01535">
    <property type="entry name" value="PPR"/>
    <property type="match status" value="6"/>
</dbReference>
<dbReference type="PANTHER" id="PTHR47926">
    <property type="entry name" value="PENTATRICOPEPTIDE REPEAT-CONTAINING PROTEIN"/>
    <property type="match status" value="1"/>
</dbReference>
<feature type="repeat" description="PPR" evidence="2">
    <location>
        <begin position="93"/>
        <end position="127"/>
    </location>
</feature>
<dbReference type="Gene3D" id="1.25.40.10">
    <property type="entry name" value="Tetratricopeptide repeat domain"/>
    <property type="match status" value="5"/>
</dbReference>
<dbReference type="PROSITE" id="PS51375">
    <property type="entry name" value="PPR"/>
    <property type="match status" value="6"/>
</dbReference>
<evidence type="ECO:0000313" key="4">
    <source>
        <dbReference type="EMBL" id="KAI0524927.1"/>
    </source>
</evidence>
<dbReference type="FunFam" id="1.25.40.10:FF:000344">
    <property type="entry name" value="Pentatricopeptide repeat-containing protein"/>
    <property type="match status" value="1"/>
</dbReference>
<dbReference type="FunFam" id="1.25.40.10:FF:000436">
    <property type="entry name" value="Pentatricopeptide repeat-containing protein At5g39350 family"/>
    <property type="match status" value="1"/>
</dbReference>
<dbReference type="InterPro" id="IPR032867">
    <property type="entry name" value="DYW_dom"/>
</dbReference>
<feature type="repeat" description="PPR" evidence="2">
    <location>
        <begin position="300"/>
        <end position="334"/>
    </location>
</feature>
<evidence type="ECO:0000256" key="1">
    <source>
        <dbReference type="ARBA" id="ARBA00022737"/>
    </source>
</evidence>
<evidence type="ECO:0000259" key="3">
    <source>
        <dbReference type="Pfam" id="PF14432"/>
    </source>
</evidence>
<name>A0A8T3C5E9_DENNO</name>
<dbReference type="GO" id="GO:0009451">
    <property type="term" value="P:RNA modification"/>
    <property type="evidence" value="ECO:0007669"/>
    <property type="project" value="InterPro"/>
</dbReference>
<evidence type="ECO:0000256" key="2">
    <source>
        <dbReference type="PROSITE-ProRule" id="PRU00708"/>
    </source>
</evidence>
<proteinExistence type="predicted"/>
<dbReference type="SMR" id="A0A8T3C5E9"/>
<gene>
    <name evidence="4" type="ORF">KFK09_004317</name>
</gene>
<dbReference type="InterPro" id="IPR011990">
    <property type="entry name" value="TPR-like_helical_dom_sf"/>
</dbReference>
<dbReference type="Pfam" id="PF20431">
    <property type="entry name" value="E_motif"/>
    <property type="match status" value="1"/>
</dbReference>
<dbReference type="InterPro" id="IPR046848">
    <property type="entry name" value="E_motif"/>
</dbReference>
<dbReference type="PANTHER" id="PTHR47926:SF436">
    <property type="entry name" value="PENTATRICOPEPTIDE REPEAT-CONTAINING PROTEIN ELI1, CHLOROPLASTIC-LIKE ISOFORM X2"/>
    <property type="match status" value="1"/>
</dbReference>